<comment type="caution">
    <text evidence="2">The sequence shown here is derived from an EMBL/GenBank/DDBJ whole genome shotgun (WGS) entry which is preliminary data.</text>
</comment>
<evidence type="ECO:0000256" key="1">
    <source>
        <dbReference type="SAM" id="Phobius"/>
    </source>
</evidence>
<feature type="transmembrane region" description="Helical" evidence="1">
    <location>
        <begin position="6"/>
        <end position="25"/>
    </location>
</feature>
<accession>A0A6I0F778</accession>
<dbReference type="OrthoDB" id="2382413at2"/>
<gene>
    <name evidence="2" type="ORF">F8154_10180</name>
</gene>
<dbReference type="EMBL" id="WBZC01000036">
    <property type="protein sequence ID" value="KAB3534037.1"/>
    <property type="molecule type" value="Genomic_DNA"/>
</dbReference>
<keyword evidence="1" id="KW-0472">Membrane</keyword>
<dbReference type="AlphaFoldDB" id="A0A6I0F778"/>
<keyword evidence="1" id="KW-1133">Transmembrane helix</keyword>
<dbReference type="Proteomes" id="UP000432715">
    <property type="component" value="Unassembled WGS sequence"/>
</dbReference>
<organism evidence="2 3">
    <name type="scientific">Alkaliphilus pronyensis</name>
    <dbReference type="NCBI Taxonomy" id="1482732"/>
    <lineage>
        <taxon>Bacteria</taxon>
        <taxon>Bacillati</taxon>
        <taxon>Bacillota</taxon>
        <taxon>Clostridia</taxon>
        <taxon>Peptostreptococcales</taxon>
        <taxon>Natronincolaceae</taxon>
        <taxon>Alkaliphilus</taxon>
    </lineage>
</organism>
<dbReference type="RefSeq" id="WP_151861509.1">
    <property type="nucleotide sequence ID" value="NZ_WBZC01000036.1"/>
</dbReference>
<sequence length="63" mass="7161">MLYGTVILIGLFMLLLGYIIGRKIGAKEGYQKALNHVPMELKLNLYENKKCPICNSITKDMED</sequence>
<proteinExistence type="predicted"/>
<evidence type="ECO:0000313" key="3">
    <source>
        <dbReference type="Proteomes" id="UP000432715"/>
    </source>
</evidence>
<reference evidence="2 3" key="1">
    <citation type="submission" date="2019-10" db="EMBL/GenBank/DDBJ databases">
        <title>Alkaliphilus serpentinus sp. nov. and Alkaliphilus pronyensis sp. nov., two novel anaerobic alkaliphilic species isolated from the serpentinized-hosted hydrothermal field of the Prony Bay (New Caledonia).</title>
        <authorList>
            <person name="Postec A."/>
        </authorList>
    </citation>
    <scope>NUCLEOTIDE SEQUENCE [LARGE SCALE GENOMIC DNA]</scope>
    <source>
        <strain evidence="2 3">LacV</strain>
    </source>
</reference>
<evidence type="ECO:0000313" key="2">
    <source>
        <dbReference type="EMBL" id="KAB3534037.1"/>
    </source>
</evidence>
<protein>
    <submittedName>
        <fullName evidence="2">Uncharacterized protein</fullName>
    </submittedName>
</protein>
<keyword evidence="3" id="KW-1185">Reference proteome</keyword>
<name>A0A6I0F778_9FIRM</name>
<keyword evidence="1" id="KW-0812">Transmembrane</keyword>